<protein>
    <submittedName>
        <fullName evidence="1">Uncharacterized protein</fullName>
    </submittedName>
</protein>
<evidence type="ECO:0000313" key="2">
    <source>
        <dbReference type="Proteomes" id="UP000887013"/>
    </source>
</evidence>
<dbReference type="PANTHER" id="PTHR46601:SF2">
    <property type="entry name" value="UBIQUITIN-LIKE PROTEASE FAMILY PROFILE DOMAIN-CONTAINING PROTEIN"/>
    <property type="match status" value="1"/>
</dbReference>
<dbReference type="EMBL" id="BMAW01004887">
    <property type="protein sequence ID" value="GFS91439.1"/>
    <property type="molecule type" value="Genomic_DNA"/>
</dbReference>
<organism evidence="1 2">
    <name type="scientific">Nephila pilipes</name>
    <name type="common">Giant wood spider</name>
    <name type="synonym">Nephila maculata</name>
    <dbReference type="NCBI Taxonomy" id="299642"/>
    <lineage>
        <taxon>Eukaryota</taxon>
        <taxon>Metazoa</taxon>
        <taxon>Ecdysozoa</taxon>
        <taxon>Arthropoda</taxon>
        <taxon>Chelicerata</taxon>
        <taxon>Arachnida</taxon>
        <taxon>Araneae</taxon>
        <taxon>Araneomorphae</taxon>
        <taxon>Entelegynae</taxon>
        <taxon>Araneoidea</taxon>
        <taxon>Nephilidae</taxon>
        <taxon>Nephila</taxon>
    </lineage>
</organism>
<name>A0A8X6N3E5_NEPPI</name>
<dbReference type="AlphaFoldDB" id="A0A8X6N3E5"/>
<comment type="caution">
    <text evidence="1">The sequence shown here is derived from an EMBL/GenBank/DDBJ whole genome shotgun (WGS) entry which is preliminary data.</text>
</comment>
<accession>A0A8X6N3E5</accession>
<dbReference type="PANTHER" id="PTHR46601">
    <property type="entry name" value="ULP_PROTEASE DOMAIN-CONTAINING PROTEIN"/>
    <property type="match status" value="1"/>
</dbReference>
<gene>
    <name evidence="1" type="primary">AVEN_239454_1</name>
    <name evidence="1" type="ORF">NPIL_180911</name>
</gene>
<proteinExistence type="predicted"/>
<dbReference type="Proteomes" id="UP000887013">
    <property type="component" value="Unassembled WGS sequence"/>
</dbReference>
<sequence>MDFSENYTFHFQVEIQSAYWATNSCLIFTSMTYINYAVVTFSEVIVDNIKKCKPEFSMKKVINQSDGAGKHFKQKFPICLRTITCEKLQWHFTATSHSKGVIDGLGGTLKHRMKEVTWSRNIDPHIAEEFVTFVKILLDPKIIYDIYVMISGSKRNHDSKKPSNRPAHRKCSPQPRLLEDMNLQQWSLAAPSDSTPYSDPVTGCCSICMSHSVALSHQIVSGILAVRCWDATYKETDCSKFIDYLCQCVS</sequence>
<reference evidence="1" key="1">
    <citation type="submission" date="2020-08" db="EMBL/GenBank/DDBJ databases">
        <title>Multicomponent nature underlies the extraordinary mechanical properties of spider dragline silk.</title>
        <authorList>
            <person name="Kono N."/>
            <person name="Nakamura H."/>
            <person name="Mori M."/>
            <person name="Yoshida Y."/>
            <person name="Ohtoshi R."/>
            <person name="Malay A.D."/>
            <person name="Moran D.A.P."/>
            <person name="Tomita M."/>
            <person name="Numata K."/>
            <person name="Arakawa K."/>
        </authorList>
    </citation>
    <scope>NUCLEOTIDE SEQUENCE</scope>
</reference>
<keyword evidence="2" id="KW-1185">Reference proteome</keyword>
<evidence type="ECO:0000313" key="1">
    <source>
        <dbReference type="EMBL" id="GFS91439.1"/>
    </source>
</evidence>
<dbReference type="OrthoDB" id="6435713at2759"/>